<evidence type="ECO:0000256" key="3">
    <source>
        <dbReference type="ARBA" id="ARBA00012865"/>
    </source>
</evidence>
<dbReference type="PANTHER" id="PTHR35333">
    <property type="entry name" value="BETA-LACTAMASE"/>
    <property type="match status" value="1"/>
</dbReference>
<proteinExistence type="inferred from homology"/>
<dbReference type="EMBL" id="BAABGX010000002">
    <property type="protein sequence ID" value="GAA4306564.1"/>
    <property type="molecule type" value="Genomic_DNA"/>
</dbReference>
<evidence type="ECO:0000256" key="1">
    <source>
        <dbReference type="ARBA" id="ARBA00001526"/>
    </source>
</evidence>
<evidence type="ECO:0000259" key="5">
    <source>
        <dbReference type="Pfam" id="PF13354"/>
    </source>
</evidence>
<evidence type="ECO:0000313" key="6">
    <source>
        <dbReference type="EMBL" id="GAA4306564.1"/>
    </source>
</evidence>
<comment type="similarity">
    <text evidence="2">Belongs to the class-A beta-lactamase family.</text>
</comment>
<keyword evidence="4" id="KW-0732">Signal</keyword>
<dbReference type="PANTHER" id="PTHR35333:SF3">
    <property type="entry name" value="BETA-LACTAMASE-TYPE TRANSPEPTIDASE FOLD CONTAINING PROTEIN"/>
    <property type="match status" value="1"/>
</dbReference>
<dbReference type="InterPro" id="IPR012338">
    <property type="entry name" value="Beta-lactam/transpept-like"/>
</dbReference>
<sequence>MIPYLLQMKLNAMRLLQPLLFCLLSFATFAQNPKEKIDKKLTQKLEALTKGFEGEVGIYVKHLKTGKTVAINADTLFPTASMIKVPIMVGVFNKIERGELDPKTILQYRDSLYYAGEDIVGNFKDSSLVALSKVQMLSITTSDNTGSLWLQHLAGTGTAINQWLERNGFQYTRMNSRTPGRRPNWEKYGWGQTTPREMASLLTMIREGKAVSPAASERMYRNLGRIYYDSEALSQIPPYVHTASKSGAVNQSKSEVVLVNAPHGDYVFCIITKNQKDQRWQDDNAGYVLIREVSKTLWQHFEPKSGWKPAPGVERY</sequence>
<feature type="domain" description="Beta-lactamase class A catalytic" evidence="5">
    <location>
        <begin position="57"/>
        <end position="272"/>
    </location>
</feature>
<evidence type="ECO:0000256" key="4">
    <source>
        <dbReference type="SAM" id="SignalP"/>
    </source>
</evidence>
<comment type="catalytic activity">
    <reaction evidence="1">
        <text>a beta-lactam + H2O = a substituted beta-amino acid</text>
        <dbReference type="Rhea" id="RHEA:20401"/>
        <dbReference type="ChEBI" id="CHEBI:15377"/>
        <dbReference type="ChEBI" id="CHEBI:35627"/>
        <dbReference type="ChEBI" id="CHEBI:140347"/>
        <dbReference type="EC" id="3.5.2.6"/>
    </reaction>
</comment>
<evidence type="ECO:0000313" key="7">
    <source>
        <dbReference type="Proteomes" id="UP001501844"/>
    </source>
</evidence>
<dbReference type="Gene3D" id="3.40.710.10">
    <property type="entry name" value="DD-peptidase/beta-lactamase superfamily"/>
    <property type="match status" value="1"/>
</dbReference>
<organism evidence="6 7">
    <name type="scientific">Nibribacter koreensis</name>
    <dbReference type="NCBI Taxonomy" id="1084519"/>
    <lineage>
        <taxon>Bacteria</taxon>
        <taxon>Pseudomonadati</taxon>
        <taxon>Bacteroidota</taxon>
        <taxon>Cytophagia</taxon>
        <taxon>Cytophagales</taxon>
        <taxon>Hymenobacteraceae</taxon>
        <taxon>Nibribacter</taxon>
    </lineage>
</organism>
<name>A0ABP8FLJ9_9BACT</name>
<protein>
    <recommendedName>
        <fullName evidence="3">beta-lactamase</fullName>
        <ecNumber evidence="3">3.5.2.6</ecNumber>
    </recommendedName>
</protein>
<gene>
    <name evidence="6" type="ORF">GCM10023183_21880</name>
</gene>
<comment type="caution">
    <text evidence="6">The sequence shown here is derived from an EMBL/GenBank/DDBJ whole genome shotgun (WGS) entry which is preliminary data.</text>
</comment>
<dbReference type="Proteomes" id="UP001501844">
    <property type="component" value="Unassembled WGS sequence"/>
</dbReference>
<dbReference type="InterPro" id="IPR000871">
    <property type="entry name" value="Beta-lactam_class-A"/>
</dbReference>
<keyword evidence="7" id="KW-1185">Reference proteome</keyword>
<dbReference type="InterPro" id="IPR045155">
    <property type="entry name" value="Beta-lactam_cat"/>
</dbReference>
<dbReference type="Pfam" id="PF13354">
    <property type="entry name" value="Beta-lactamase2"/>
    <property type="match status" value="1"/>
</dbReference>
<feature type="signal peptide" evidence="4">
    <location>
        <begin position="1"/>
        <end position="30"/>
    </location>
</feature>
<accession>A0ABP8FLJ9</accession>
<dbReference type="SUPFAM" id="SSF56601">
    <property type="entry name" value="beta-lactamase/transpeptidase-like"/>
    <property type="match status" value="1"/>
</dbReference>
<feature type="chain" id="PRO_5045785656" description="beta-lactamase" evidence="4">
    <location>
        <begin position="31"/>
        <end position="316"/>
    </location>
</feature>
<reference evidence="7" key="1">
    <citation type="journal article" date="2019" name="Int. J. Syst. Evol. Microbiol.">
        <title>The Global Catalogue of Microorganisms (GCM) 10K type strain sequencing project: providing services to taxonomists for standard genome sequencing and annotation.</title>
        <authorList>
            <consortium name="The Broad Institute Genomics Platform"/>
            <consortium name="The Broad Institute Genome Sequencing Center for Infectious Disease"/>
            <person name="Wu L."/>
            <person name="Ma J."/>
        </authorList>
    </citation>
    <scope>NUCLEOTIDE SEQUENCE [LARGE SCALE GENOMIC DNA]</scope>
    <source>
        <strain evidence="7">JCM 17917</strain>
    </source>
</reference>
<evidence type="ECO:0000256" key="2">
    <source>
        <dbReference type="ARBA" id="ARBA00009009"/>
    </source>
</evidence>
<dbReference type="EC" id="3.5.2.6" evidence="3"/>